<keyword evidence="3" id="KW-1185">Reference proteome</keyword>
<feature type="region of interest" description="Disordered" evidence="1">
    <location>
        <begin position="1"/>
        <end position="20"/>
    </location>
</feature>
<sequence>MVRHPAGAAGTARDARGTHHPCYAVGARAATRACRHVEEAFPEIVAP</sequence>
<reference evidence="2 3" key="1">
    <citation type="submission" date="2020-04" db="EMBL/GenBank/DDBJ databases">
        <authorList>
            <person name="De Canck E."/>
        </authorList>
    </citation>
    <scope>NUCLEOTIDE SEQUENCE [LARGE SCALE GENOMIC DNA]</scope>
    <source>
        <strain evidence="2 3">LMG 28688</strain>
    </source>
</reference>
<proteinExistence type="predicted"/>
<evidence type="ECO:0000256" key="1">
    <source>
        <dbReference type="SAM" id="MobiDB-lite"/>
    </source>
</evidence>
<gene>
    <name evidence="2" type="ORF">LMG28688_05406</name>
</gene>
<name>A0A6J5GLA8_9BURK</name>
<dbReference type="AlphaFoldDB" id="A0A6J5GLA8"/>
<dbReference type="Proteomes" id="UP000494119">
    <property type="component" value="Unassembled WGS sequence"/>
</dbReference>
<accession>A0A6J5GLA8</accession>
<evidence type="ECO:0000313" key="3">
    <source>
        <dbReference type="Proteomes" id="UP000494119"/>
    </source>
</evidence>
<feature type="compositionally biased region" description="Low complexity" evidence="1">
    <location>
        <begin position="1"/>
        <end position="12"/>
    </location>
</feature>
<evidence type="ECO:0000313" key="2">
    <source>
        <dbReference type="EMBL" id="CAB3801669.1"/>
    </source>
</evidence>
<organism evidence="2 3">
    <name type="scientific">Paraburkholderia caffeinitolerans</name>
    <dbReference type="NCBI Taxonomy" id="1723730"/>
    <lineage>
        <taxon>Bacteria</taxon>
        <taxon>Pseudomonadati</taxon>
        <taxon>Pseudomonadota</taxon>
        <taxon>Betaproteobacteria</taxon>
        <taxon>Burkholderiales</taxon>
        <taxon>Burkholderiaceae</taxon>
        <taxon>Paraburkholderia</taxon>
    </lineage>
</organism>
<protein>
    <submittedName>
        <fullName evidence="2">Uncharacterized protein</fullName>
    </submittedName>
</protein>
<dbReference type="EMBL" id="CADIKL010000035">
    <property type="protein sequence ID" value="CAB3801669.1"/>
    <property type="molecule type" value="Genomic_DNA"/>
</dbReference>